<gene>
    <name evidence="4" type="primary">rpsJ</name>
    <name evidence="6" type="ORF">J2Z62_000073</name>
</gene>
<dbReference type="GO" id="GO:0005840">
    <property type="term" value="C:ribosome"/>
    <property type="evidence" value="ECO:0007669"/>
    <property type="project" value="UniProtKB-KW"/>
</dbReference>
<evidence type="ECO:0000256" key="2">
    <source>
        <dbReference type="ARBA" id="ARBA00022980"/>
    </source>
</evidence>
<evidence type="ECO:0000259" key="5">
    <source>
        <dbReference type="SMART" id="SM01403"/>
    </source>
</evidence>
<evidence type="ECO:0000313" key="6">
    <source>
        <dbReference type="EMBL" id="MDQ0513635.1"/>
    </source>
</evidence>
<dbReference type="InterPro" id="IPR027486">
    <property type="entry name" value="Ribosomal_uS10_dom"/>
</dbReference>
<keyword evidence="3 4" id="KW-0687">Ribonucleoprotein</keyword>
<dbReference type="Gene3D" id="3.30.70.600">
    <property type="entry name" value="Ribosomal protein S10 domain"/>
    <property type="match status" value="1"/>
</dbReference>
<evidence type="ECO:0000256" key="4">
    <source>
        <dbReference type="HAMAP-Rule" id="MF_00508"/>
    </source>
</evidence>
<feature type="domain" description="Small ribosomal subunit protein uS10" evidence="5">
    <location>
        <begin position="5"/>
        <end position="99"/>
    </location>
</feature>
<dbReference type="PRINTS" id="PR00971">
    <property type="entry name" value="RIBOSOMALS10"/>
</dbReference>
<name>A0ABU0LY81_9BACT</name>
<sequence length="101" mass="12025">MNEIRIKLISYDFRLLDQWVKKIIEITNANNVKIKGPIPLPTKKEIWTFQRSPHVNKPSMEQFERRTHKRLIVLTNFNNDVMVAIQRLVLPADLEVNFEIK</sequence>
<comment type="subunit">
    <text evidence="4">Part of the 30S ribosomal subunit.</text>
</comment>
<dbReference type="Proteomes" id="UP001240643">
    <property type="component" value="Unassembled WGS sequence"/>
</dbReference>
<keyword evidence="7" id="KW-1185">Reference proteome</keyword>
<dbReference type="InterPro" id="IPR001848">
    <property type="entry name" value="Ribosomal_uS10"/>
</dbReference>
<dbReference type="SUPFAM" id="SSF54999">
    <property type="entry name" value="Ribosomal protein S10"/>
    <property type="match status" value="1"/>
</dbReference>
<organism evidence="6 7">
    <name type="scientific">Mycoplasmoides fastidiosum</name>
    <dbReference type="NCBI Taxonomy" id="92758"/>
    <lineage>
        <taxon>Bacteria</taxon>
        <taxon>Bacillati</taxon>
        <taxon>Mycoplasmatota</taxon>
        <taxon>Mycoplasmoidales</taxon>
        <taxon>Mycoplasmoidaceae</taxon>
        <taxon>Mycoplasmoides</taxon>
    </lineage>
</organism>
<proteinExistence type="inferred from homology"/>
<dbReference type="EMBL" id="JAUSWO010000001">
    <property type="protein sequence ID" value="MDQ0513635.1"/>
    <property type="molecule type" value="Genomic_DNA"/>
</dbReference>
<dbReference type="SMART" id="SM01403">
    <property type="entry name" value="Ribosomal_S10"/>
    <property type="match status" value="1"/>
</dbReference>
<dbReference type="PANTHER" id="PTHR11700">
    <property type="entry name" value="30S RIBOSOMAL PROTEIN S10 FAMILY MEMBER"/>
    <property type="match status" value="1"/>
</dbReference>
<comment type="function">
    <text evidence="4">Involved in the binding of tRNA to the ribosomes.</text>
</comment>
<accession>A0ABU0LY81</accession>
<comment type="caution">
    <text evidence="6">The sequence shown here is derived from an EMBL/GenBank/DDBJ whole genome shotgun (WGS) entry which is preliminary data.</text>
</comment>
<evidence type="ECO:0000256" key="1">
    <source>
        <dbReference type="ARBA" id="ARBA00007102"/>
    </source>
</evidence>
<dbReference type="InterPro" id="IPR036838">
    <property type="entry name" value="Ribosomal_uS10_dom_sf"/>
</dbReference>
<dbReference type="NCBIfam" id="NF001861">
    <property type="entry name" value="PRK00596.1"/>
    <property type="match status" value="1"/>
</dbReference>
<evidence type="ECO:0000256" key="3">
    <source>
        <dbReference type="ARBA" id="ARBA00023274"/>
    </source>
</evidence>
<comment type="similarity">
    <text evidence="1 4">Belongs to the universal ribosomal protein uS10 family.</text>
</comment>
<reference evidence="6" key="1">
    <citation type="submission" date="2023-07" db="EMBL/GenBank/DDBJ databases">
        <title>Genomic Encyclopedia of Type Strains, Phase IV (KMG-IV): sequencing the most valuable type-strain genomes for metagenomic binning, comparative biology and taxonomic classification.</title>
        <authorList>
            <person name="Goeker M."/>
        </authorList>
    </citation>
    <scope>NUCLEOTIDE SEQUENCE [LARGE SCALE GENOMIC DNA]</scope>
    <source>
        <strain evidence="6">DSM 21204</strain>
    </source>
</reference>
<evidence type="ECO:0000313" key="7">
    <source>
        <dbReference type="Proteomes" id="UP001240643"/>
    </source>
</evidence>
<protein>
    <recommendedName>
        <fullName evidence="4">Small ribosomal subunit protein uS10</fullName>
    </recommendedName>
</protein>
<keyword evidence="2 4" id="KW-0689">Ribosomal protein</keyword>
<dbReference type="NCBIfam" id="TIGR01049">
    <property type="entry name" value="rpsJ_bact"/>
    <property type="match status" value="1"/>
</dbReference>
<dbReference type="HAMAP" id="MF_00508">
    <property type="entry name" value="Ribosomal_uS10"/>
    <property type="match status" value="1"/>
</dbReference>
<dbReference type="RefSeq" id="WP_256547670.1">
    <property type="nucleotide sequence ID" value="NZ_CP101809.1"/>
</dbReference>
<dbReference type="Pfam" id="PF00338">
    <property type="entry name" value="Ribosomal_S10"/>
    <property type="match status" value="1"/>
</dbReference>